<feature type="non-terminal residue" evidence="8">
    <location>
        <position position="1"/>
    </location>
</feature>
<comment type="subcellular location">
    <subcellularLocation>
        <location evidence="1">Membrane</location>
        <topology evidence="1">Multi-pass membrane protein</topology>
    </subcellularLocation>
</comment>
<comment type="caution">
    <text evidence="8">The sequence shown here is derived from an EMBL/GenBank/DDBJ whole genome shotgun (WGS) entry which is preliminary data.</text>
</comment>
<evidence type="ECO:0000256" key="4">
    <source>
        <dbReference type="ARBA" id="ARBA00023136"/>
    </source>
</evidence>
<feature type="domain" description="TLC" evidence="7">
    <location>
        <begin position="68"/>
        <end position="263"/>
    </location>
</feature>
<dbReference type="InterPro" id="IPR042512">
    <property type="entry name" value="TLCD5"/>
</dbReference>
<feature type="transmembrane region" description="Helical" evidence="6">
    <location>
        <begin position="73"/>
        <end position="100"/>
    </location>
</feature>
<sequence length="293" mass="33874">PICLFRYRNGNLRREDKVTMEQGRLEQQQLKMGAFDNSSIFSHIIIGVTISLCFWSIFYKLINSINPSKRCEWNFNIVAMCFSVLIVIMSFICIVCFNPPLLTNLGQPSNPAAFRTLCFSLGYFCYDTLWCVIHWAEKKDVPNIIHHIITILIHCLALFSGVCAEIGTNVLFGTEISTPLLLARWFMREKEMKNHILYHINDFVFVVLFLTFRLGIGTWYIWTLLTDPKCPPMTVTKLFLLSIYLISLGFAVSLCRMVYFKIKKLSRPTVEYIHHGDEKVSTAVDINFNEPQT</sequence>
<dbReference type="PANTHER" id="PTHR31898:SF1">
    <property type="entry name" value="TLC DOMAIN-CONTAINING PROTEIN 5"/>
    <property type="match status" value="1"/>
</dbReference>
<organism evidence="8 9">
    <name type="scientific">Stichopus japonicus</name>
    <name type="common">Sea cucumber</name>
    <dbReference type="NCBI Taxonomy" id="307972"/>
    <lineage>
        <taxon>Eukaryota</taxon>
        <taxon>Metazoa</taxon>
        <taxon>Echinodermata</taxon>
        <taxon>Eleutherozoa</taxon>
        <taxon>Echinozoa</taxon>
        <taxon>Holothuroidea</taxon>
        <taxon>Aspidochirotacea</taxon>
        <taxon>Aspidochirotida</taxon>
        <taxon>Stichopodidae</taxon>
        <taxon>Apostichopus</taxon>
    </lineage>
</organism>
<proteinExistence type="predicted"/>
<dbReference type="Proteomes" id="UP000230750">
    <property type="component" value="Unassembled WGS sequence"/>
</dbReference>
<evidence type="ECO:0000256" key="5">
    <source>
        <dbReference type="PROSITE-ProRule" id="PRU00205"/>
    </source>
</evidence>
<evidence type="ECO:0000313" key="8">
    <source>
        <dbReference type="EMBL" id="PIK33874.1"/>
    </source>
</evidence>
<keyword evidence="4 5" id="KW-0472">Membrane</keyword>
<dbReference type="PROSITE" id="PS50922">
    <property type="entry name" value="TLC"/>
    <property type="match status" value="1"/>
</dbReference>
<dbReference type="AlphaFoldDB" id="A0A2G8JDQ3"/>
<feature type="transmembrane region" description="Helical" evidence="6">
    <location>
        <begin position="112"/>
        <end position="132"/>
    </location>
</feature>
<feature type="transmembrane region" description="Helical" evidence="6">
    <location>
        <begin position="144"/>
        <end position="162"/>
    </location>
</feature>
<feature type="transmembrane region" description="Helical" evidence="6">
    <location>
        <begin position="199"/>
        <end position="222"/>
    </location>
</feature>
<dbReference type="OrthoDB" id="10266980at2759"/>
<reference evidence="8 9" key="1">
    <citation type="journal article" date="2017" name="PLoS Biol.">
        <title>The sea cucumber genome provides insights into morphological evolution and visceral regeneration.</title>
        <authorList>
            <person name="Zhang X."/>
            <person name="Sun L."/>
            <person name="Yuan J."/>
            <person name="Sun Y."/>
            <person name="Gao Y."/>
            <person name="Zhang L."/>
            <person name="Li S."/>
            <person name="Dai H."/>
            <person name="Hamel J.F."/>
            <person name="Liu C."/>
            <person name="Yu Y."/>
            <person name="Liu S."/>
            <person name="Lin W."/>
            <person name="Guo K."/>
            <person name="Jin S."/>
            <person name="Xu P."/>
            <person name="Storey K.B."/>
            <person name="Huan P."/>
            <person name="Zhang T."/>
            <person name="Zhou Y."/>
            <person name="Zhang J."/>
            <person name="Lin C."/>
            <person name="Li X."/>
            <person name="Xing L."/>
            <person name="Huo D."/>
            <person name="Sun M."/>
            <person name="Wang L."/>
            <person name="Mercier A."/>
            <person name="Li F."/>
            <person name="Yang H."/>
            <person name="Xiang J."/>
        </authorList>
    </citation>
    <scope>NUCLEOTIDE SEQUENCE [LARGE SCALE GENOMIC DNA]</scope>
    <source>
        <strain evidence="8">Shaxun</strain>
        <tissue evidence="8">Muscle</tissue>
    </source>
</reference>
<dbReference type="GO" id="GO:0016020">
    <property type="term" value="C:membrane"/>
    <property type="evidence" value="ECO:0007669"/>
    <property type="project" value="UniProtKB-SubCell"/>
</dbReference>
<dbReference type="Pfam" id="PF03798">
    <property type="entry name" value="TRAM_LAG1_CLN8"/>
    <property type="match status" value="1"/>
</dbReference>
<dbReference type="SMART" id="SM00724">
    <property type="entry name" value="TLC"/>
    <property type="match status" value="1"/>
</dbReference>
<keyword evidence="2 5" id="KW-0812">Transmembrane</keyword>
<gene>
    <name evidence="8" type="ORF">BSL78_29311</name>
</gene>
<evidence type="ECO:0000259" key="7">
    <source>
        <dbReference type="PROSITE" id="PS50922"/>
    </source>
</evidence>
<keyword evidence="3 6" id="KW-1133">Transmembrane helix</keyword>
<feature type="transmembrane region" description="Helical" evidence="6">
    <location>
        <begin position="238"/>
        <end position="259"/>
    </location>
</feature>
<accession>A0A2G8JDQ3</accession>
<dbReference type="InterPro" id="IPR006634">
    <property type="entry name" value="TLC-dom"/>
</dbReference>
<evidence type="ECO:0000256" key="1">
    <source>
        <dbReference type="ARBA" id="ARBA00004141"/>
    </source>
</evidence>
<dbReference type="EMBL" id="MRZV01002378">
    <property type="protein sequence ID" value="PIK33874.1"/>
    <property type="molecule type" value="Genomic_DNA"/>
</dbReference>
<keyword evidence="9" id="KW-1185">Reference proteome</keyword>
<dbReference type="PANTHER" id="PTHR31898">
    <property type="entry name" value="TRANSMEMBRANE PROTEIN 136"/>
    <property type="match status" value="1"/>
</dbReference>
<evidence type="ECO:0000313" key="9">
    <source>
        <dbReference type="Proteomes" id="UP000230750"/>
    </source>
</evidence>
<feature type="transmembrane region" description="Helical" evidence="6">
    <location>
        <begin position="40"/>
        <end position="61"/>
    </location>
</feature>
<evidence type="ECO:0000256" key="3">
    <source>
        <dbReference type="ARBA" id="ARBA00022989"/>
    </source>
</evidence>
<name>A0A2G8JDQ3_STIJA</name>
<protein>
    <submittedName>
        <fullName evidence="8">Putative transmembrane protein</fullName>
    </submittedName>
</protein>
<evidence type="ECO:0000256" key="6">
    <source>
        <dbReference type="SAM" id="Phobius"/>
    </source>
</evidence>
<evidence type="ECO:0000256" key="2">
    <source>
        <dbReference type="ARBA" id="ARBA00022692"/>
    </source>
</evidence>